<keyword evidence="5" id="KW-0677">Repeat</keyword>
<sequence length="350" mass="39207">MCVIGEHSIILVLETIEKPPWDGGEMADEHFANKSVDNQESRSNNLISSDPGDQHEKVPNQHKIFTSLIAGGVAGAVAKTTIAPFDRTKINFQVSSQKFSTKAALKFLVSTCRYEGVGSLWRGNSATMIRIVPYAAIQFTSHEQFKLLLKSNRQDHQTYLPPLERFLAGSFAGVSATSATYPLDLGQNLINIIFHTVQEVFIKTYRSEGIAALYRGYVPTIIGVIPYAGISFFTYETLKKFHSEKFSDDITPIHRMCYGAIAGAFSQSCTYPLDIVRRRMQTAGVMEGRQGYYKTIISTMLSITKEEGFLRGMYKGLSLNWIKGPIAVGTSFMTFETTLQFLRRFQVFHE</sequence>
<evidence type="ECO:0000256" key="8">
    <source>
        <dbReference type="RuleBase" id="RU000488"/>
    </source>
</evidence>
<proteinExistence type="inferred from homology"/>
<dbReference type="EMBL" id="VXIV02000099">
    <property type="protein sequence ID" value="KAF6040820.1"/>
    <property type="molecule type" value="Genomic_DNA"/>
</dbReference>
<dbReference type="PANTHER" id="PTHR24089">
    <property type="entry name" value="SOLUTE CARRIER FAMILY 25"/>
    <property type="match status" value="1"/>
</dbReference>
<protein>
    <submittedName>
        <fullName evidence="10">SLC25A42</fullName>
    </submittedName>
</protein>
<dbReference type="PROSITE" id="PS50920">
    <property type="entry name" value="SOLCAR"/>
    <property type="match status" value="3"/>
</dbReference>
<dbReference type="SUPFAM" id="SSF103506">
    <property type="entry name" value="Mitochondrial carrier"/>
    <property type="match status" value="1"/>
</dbReference>
<evidence type="ECO:0000313" key="10">
    <source>
        <dbReference type="EMBL" id="KAF6040820.1"/>
    </source>
</evidence>
<dbReference type="PRINTS" id="PR00926">
    <property type="entry name" value="MITOCARRIER"/>
</dbReference>
<comment type="subcellular location">
    <subcellularLocation>
        <location evidence="1">Membrane</location>
        <topology evidence="1">Multi-pass membrane protein</topology>
    </subcellularLocation>
</comment>
<evidence type="ECO:0000256" key="1">
    <source>
        <dbReference type="ARBA" id="ARBA00004141"/>
    </source>
</evidence>
<evidence type="ECO:0000256" key="3">
    <source>
        <dbReference type="ARBA" id="ARBA00022448"/>
    </source>
</evidence>
<dbReference type="Proteomes" id="UP000593567">
    <property type="component" value="Unassembled WGS sequence"/>
</dbReference>
<keyword evidence="11" id="KW-1185">Reference proteome</keyword>
<gene>
    <name evidence="10" type="ORF">EB796_000876</name>
</gene>
<organism evidence="10 11">
    <name type="scientific">Bugula neritina</name>
    <name type="common">Brown bryozoan</name>
    <name type="synonym">Sertularia neritina</name>
    <dbReference type="NCBI Taxonomy" id="10212"/>
    <lineage>
        <taxon>Eukaryota</taxon>
        <taxon>Metazoa</taxon>
        <taxon>Spiralia</taxon>
        <taxon>Lophotrochozoa</taxon>
        <taxon>Bryozoa</taxon>
        <taxon>Gymnolaemata</taxon>
        <taxon>Cheilostomatida</taxon>
        <taxon>Flustrina</taxon>
        <taxon>Buguloidea</taxon>
        <taxon>Bugulidae</taxon>
        <taxon>Bugula</taxon>
    </lineage>
</organism>
<keyword evidence="3 8" id="KW-0813">Transport</keyword>
<dbReference type="AlphaFoldDB" id="A0A7J7KRJ9"/>
<dbReference type="Gene3D" id="1.50.40.10">
    <property type="entry name" value="Mitochondrial carrier domain"/>
    <property type="match status" value="1"/>
</dbReference>
<dbReference type="InterPro" id="IPR002067">
    <property type="entry name" value="MCP"/>
</dbReference>
<keyword evidence="6 7" id="KW-0472">Membrane</keyword>
<accession>A0A7J7KRJ9</accession>
<feature type="repeat" description="Solcar" evidence="7">
    <location>
        <begin position="250"/>
        <end position="341"/>
    </location>
</feature>
<evidence type="ECO:0000313" key="11">
    <source>
        <dbReference type="Proteomes" id="UP000593567"/>
    </source>
</evidence>
<dbReference type="Pfam" id="PF00153">
    <property type="entry name" value="Mito_carr"/>
    <property type="match status" value="3"/>
</dbReference>
<feature type="region of interest" description="Disordered" evidence="9">
    <location>
        <begin position="35"/>
        <end position="57"/>
    </location>
</feature>
<evidence type="ECO:0000256" key="5">
    <source>
        <dbReference type="ARBA" id="ARBA00022737"/>
    </source>
</evidence>
<dbReference type="GO" id="GO:0055085">
    <property type="term" value="P:transmembrane transport"/>
    <property type="evidence" value="ECO:0007669"/>
    <property type="project" value="InterPro"/>
</dbReference>
<evidence type="ECO:0000256" key="7">
    <source>
        <dbReference type="PROSITE-ProRule" id="PRU00282"/>
    </source>
</evidence>
<evidence type="ECO:0000256" key="4">
    <source>
        <dbReference type="ARBA" id="ARBA00022692"/>
    </source>
</evidence>
<dbReference type="InterPro" id="IPR023395">
    <property type="entry name" value="MCP_dom_sf"/>
</dbReference>
<dbReference type="OrthoDB" id="270584at2759"/>
<name>A0A7J7KRJ9_BUGNE</name>
<keyword evidence="4 7" id="KW-0812">Transmembrane</keyword>
<evidence type="ECO:0000256" key="9">
    <source>
        <dbReference type="SAM" id="MobiDB-lite"/>
    </source>
</evidence>
<dbReference type="InterPro" id="IPR018108">
    <property type="entry name" value="MCP_transmembrane"/>
</dbReference>
<feature type="repeat" description="Solcar" evidence="7">
    <location>
        <begin position="160"/>
        <end position="241"/>
    </location>
</feature>
<reference evidence="10" key="1">
    <citation type="submission" date="2020-06" db="EMBL/GenBank/DDBJ databases">
        <title>Draft genome of Bugula neritina, a colonial animal packing powerful symbionts and potential medicines.</title>
        <authorList>
            <person name="Rayko M."/>
        </authorList>
    </citation>
    <scope>NUCLEOTIDE SEQUENCE [LARGE SCALE GENOMIC DNA]</scope>
    <source>
        <strain evidence="10">Kwan_BN1</strain>
    </source>
</reference>
<comment type="caution">
    <text evidence="10">The sequence shown here is derived from an EMBL/GenBank/DDBJ whole genome shotgun (WGS) entry which is preliminary data.</text>
</comment>
<feature type="repeat" description="Solcar" evidence="7">
    <location>
        <begin position="62"/>
        <end position="148"/>
    </location>
</feature>
<evidence type="ECO:0000256" key="6">
    <source>
        <dbReference type="ARBA" id="ARBA00023136"/>
    </source>
</evidence>
<dbReference type="GO" id="GO:0016020">
    <property type="term" value="C:membrane"/>
    <property type="evidence" value="ECO:0007669"/>
    <property type="project" value="UniProtKB-SubCell"/>
</dbReference>
<comment type="similarity">
    <text evidence="2 8">Belongs to the mitochondrial carrier (TC 2.A.29) family.</text>
</comment>
<evidence type="ECO:0000256" key="2">
    <source>
        <dbReference type="ARBA" id="ARBA00006375"/>
    </source>
</evidence>